<dbReference type="EMBL" id="BKCJ010555713">
    <property type="protein sequence ID" value="GFB11734.1"/>
    <property type="molecule type" value="Genomic_DNA"/>
</dbReference>
<comment type="caution">
    <text evidence="1">The sequence shown here is derived from an EMBL/GenBank/DDBJ whole genome shotgun (WGS) entry which is preliminary data.</text>
</comment>
<accession>A0A699KUM3</accession>
<dbReference type="PANTHER" id="PTHR33067:SF36">
    <property type="match status" value="1"/>
</dbReference>
<feature type="non-terminal residue" evidence="1">
    <location>
        <position position="223"/>
    </location>
</feature>
<name>A0A699KUM3_TANCI</name>
<reference evidence="1" key="1">
    <citation type="journal article" date="2019" name="Sci. Rep.">
        <title>Draft genome of Tanacetum cinerariifolium, the natural source of mosquito coil.</title>
        <authorList>
            <person name="Yamashiro T."/>
            <person name="Shiraishi A."/>
            <person name="Satake H."/>
            <person name="Nakayama K."/>
        </authorList>
    </citation>
    <scope>NUCLEOTIDE SEQUENCE</scope>
</reference>
<evidence type="ECO:0000313" key="1">
    <source>
        <dbReference type="EMBL" id="GFB11734.1"/>
    </source>
</evidence>
<dbReference type="InterPro" id="IPR021109">
    <property type="entry name" value="Peptidase_aspartic_dom_sf"/>
</dbReference>
<dbReference type="AlphaFoldDB" id="A0A699KUM3"/>
<protein>
    <recommendedName>
        <fullName evidence="2">Reverse transcriptase domain-containing protein</fullName>
    </recommendedName>
</protein>
<gene>
    <name evidence="1" type="ORF">Tci_683705</name>
</gene>
<dbReference type="Gene3D" id="2.40.70.10">
    <property type="entry name" value="Acid Proteases"/>
    <property type="match status" value="1"/>
</dbReference>
<sequence>MMSEIDTDSLTIEQYLMLTEGNHAPGMVKPKFRRTIKWNIEEMTIVEYIDLQRSIFSRDQRSLGSVSKDERGDNSGALPCQLSLKELNPRNFTLPCTIGNLNLYAMANLGASVNVMPKSIFEYLELASLKETIMVVEMADMTKKAPIRNSRKYSVILGRPFLVTIHAQIDVFKREISLGIEEDRVKFNMDEVDTMLFKERTKMECSNNGCVFGTMKDKALGES</sequence>
<dbReference type="CDD" id="cd00303">
    <property type="entry name" value="retropepsin_like"/>
    <property type="match status" value="1"/>
</dbReference>
<proteinExistence type="predicted"/>
<evidence type="ECO:0008006" key="2">
    <source>
        <dbReference type="Google" id="ProtNLM"/>
    </source>
</evidence>
<organism evidence="1">
    <name type="scientific">Tanacetum cinerariifolium</name>
    <name type="common">Dalmatian daisy</name>
    <name type="synonym">Chrysanthemum cinerariifolium</name>
    <dbReference type="NCBI Taxonomy" id="118510"/>
    <lineage>
        <taxon>Eukaryota</taxon>
        <taxon>Viridiplantae</taxon>
        <taxon>Streptophyta</taxon>
        <taxon>Embryophyta</taxon>
        <taxon>Tracheophyta</taxon>
        <taxon>Spermatophyta</taxon>
        <taxon>Magnoliopsida</taxon>
        <taxon>eudicotyledons</taxon>
        <taxon>Gunneridae</taxon>
        <taxon>Pentapetalae</taxon>
        <taxon>asterids</taxon>
        <taxon>campanulids</taxon>
        <taxon>Asterales</taxon>
        <taxon>Asteraceae</taxon>
        <taxon>Asteroideae</taxon>
        <taxon>Anthemideae</taxon>
        <taxon>Anthemidinae</taxon>
        <taxon>Tanacetum</taxon>
    </lineage>
</organism>
<dbReference type="PANTHER" id="PTHR33067">
    <property type="entry name" value="RNA-DIRECTED DNA POLYMERASE-RELATED"/>
    <property type="match status" value="1"/>
</dbReference>